<organism evidence="10 11">
    <name type="scientific">Paenibacillus agilis</name>
    <dbReference type="NCBI Taxonomy" id="3020863"/>
    <lineage>
        <taxon>Bacteria</taxon>
        <taxon>Bacillati</taxon>
        <taxon>Bacillota</taxon>
        <taxon>Bacilli</taxon>
        <taxon>Bacillales</taxon>
        <taxon>Paenibacillaceae</taxon>
        <taxon>Paenibacillus</taxon>
    </lineage>
</organism>
<evidence type="ECO:0000256" key="2">
    <source>
        <dbReference type="ARBA" id="ARBA00007357"/>
    </source>
</evidence>
<gene>
    <name evidence="10" type="ORF">FPZ44_18550</name>
</gene>
<dbReference type="PANTHER" id="PTHR11733:SF167">
    <property type="entry name" value="FI17812P1-RELATED"/>
    <property type="match status" value="1"/>
</dbReference>
<dbReference type="PROSITE" id="PS51272">
    <property type="entry name" value="SLH"/>
    <property type="match status" value="2"/>
</dbReference>
<proteinExistence type="inferred from homology"/>
<evidence type="ECO:0000256" key="4">
    <source>
        <dbReference type="ARBA" id="ARBA00022723"/>
    </source>
</evidence>
<protein>
    <submittedName>
        <fullName evidence="10">Peptidase</fullName>
    </submittedName>
</protein>
<evidence type="ECO:0000256" key="3">
    <source>
        <dbReference type="ARBA" id="ARBA00022670"/>
    </source>
</evidence>
<feature type="domain" description="SLH" evidence="9">
    <location>
        <begin position="98"/>
        <end position="161"/>
    </location>
</feature>
<dbReference type="InterPro" id="IPR018497">
    <property type="entry name" value="Peptidase_M13_C"/>
</dbReference>
<evidence type="ECO:0000313" key="10">
    <source>
        <dbReference type="EMBL" id="TVX89754.1"/>
    </source>
</evidence>
<dbReference type="Gene3D" id="1.10.1380.10">
    <property type="entry name" value="Neutral endopeptidase , domain2"/>
    <property type="match status" value="1"/>
</dbReference>
<dbReference type="InterPro" id="IPR000718">
    <property type="entry name" value="Peptidase_M13"/>
</dbReference>
<dbReference type="InterPro" id="IPR001119">
    <property type="entry name" value="SLH_dom"/>
</dbReference>
<dbReference type="InterPro" id="IPR008753">
    <property type="entry name" value="Peptidase_M13_N"/>
</dbReference>
<accession>A0A559IQ28</accession>
<evidence type="ECO:0000256" key="8">
    <source>
        <dbReference type="SAM" id="SignalP"/>
    </source>
</evidence>
<dbReference type="GO" id="GO:0005886">
    <property type="term" value="C:plasma membrane"/>
    <property type="evidence" value="ECO:0007669"/>
    <property type="project" value="TreeGrafter"/>
</dbReference>
<dbReference type="GO" id="GO:0046872">
    <property type="term" value="F:metal ion binding"/>
    <property type="evidence" value="ECO:0007669"/>
    <property type="project" value="UniProtKB-KW"/>
</dbReference>
<dbReference type="PRINTS" id="PR00786">
    <property type="entry name" value="NEPRILYSIN"/>
</dbReference>
<dbReference type="EMBL" id="VNJK01000002">
    <property type="protein sequence ID" value="TVX89754.1"/>
    <property type="molecule type" value="Genomic_DNA"/>
</dbReference>
<keyword evidence="4" id="KW-0479">Metal-binding</keyword>
<keyword evidence="6" id="KW-0862">Zinc</keyword>
<dbReference type="Pfam" id="PF05649">
    <property type="entry name" value="Peptidase_M13_N"/>
    <property type="match status" value="1"/>
</dbReference>
<keyword evidence="3" id="KW-0645">Protease</keyword>
<keyword evidence="8" id="KW-0732">Signal</keyword>
<dbReference type="PANTHER" id="PTHR11733">
    <property type="entry name" value="ZINC METALLOPROTEASE FAMILY M13 NEPRILYSIN-RELATED"/>
    <property type="match status" value="1"/>
</dbReference>
<feature type="chain" id="PRO_5021806559" evidence="8">
    <location>
        <begin position="25"/>
        <end position="784"/>
    </location>
</feature>
<name>A0A559IQ28_9BACL</name>
<evidence type="ECO:0000313" key="11">
    <source>
        <dbReference type="Proteomes" id="UP000318102"/>
    </source>
</evidence>
<comment type="caution">
    <text evidence="10">The sequence shown here is derived from an EMBL/GenBank/DDBJ whole genome shotgun (WGS) entry which is preliminary data.</text>
</comment>
<dbReference type="InterPro" id="IPR042089">
    <property type="entry name" value="Peptidase_M13_dom_2"/>
</dbReference>
<dbReference type="OrthoDB" id="9775677at2"/>
<dbReference type="Gene3D" id="3.40.390.10">
    <property type="entry name" value="Collagenase (Catalytic Domain)"/>
    <property type="match status" value="1"/>
</dbReference>
<evidence type="ECO:0000259" key="9">
    <source>
        <dbReference type="PROSITE" id="PS51272"/>
    </source>
</evidence>
<dbReference type="SUPFAM" id="SSF55486">
    <property type="entry name" value="Metalloproteases ('zincins'), catalytic domain"/>
    <property type="match status" value="1"/>
</dbReference>
<dbReference type="Pfam" id="PF00395">
    <property type="entry name" value="SLH"/>
    <property type="match status" value="1"/>
</dbReference>
<comment type="similarity">
    <text evidence="2">Belongs to the peptidase M13 family.</text>
</comment>
<dbReference type="GO" id="GO:0004222">
    <property type="term" value="F:metalloendopeptidase activity"/>
    <property type="evidence" value="ECO:0007669"/>
    <property type="project" value="InterPro"/>
</dbReference>
<reference evidence="10 11" key="1">
    <citation type="submission" date="2019-07" db="EMBL/GenBank/DDBJ databases">
        <authorList>
            <person name="Kim J."/>
        </authorList>
    </citation>
    <scope>NUCLEOTIDE SEQUENCE [LARGE SCALE GENOMIC DNA]</scope>
    <source>
        <strain evidence="10 11">N4</strain>
    </source>
</reference>
<dbReference type="PROSITE" id="PS51885">
    <property type="entry name" value="NEPRILYSIN"/>
    <property type="match status" value="1"/>
</dbReference>
<evidence type="ECO:0000256" key="7">
    <source>
        <dbReference type="ARBA" id="ARBA00023049"/>
    </source>
</evidence>
<sequence length="784" mass="87030">MKKKIVSILLALSMALSFSASVYADKPAPRATRGDIVNSLLTAADAYQLGISKEAIIQGYKNGKLNENDPIKKVEALVMLSRAFGELPKPIGNDLRIGTFGLTFTDVPAWAKKDIDKLAKAGVLTAKSDGTLGVNDPITSAEFQTIIARVWALKGTHLNDDFYEAVNKKWLNQSTIPSGEMMGGVHSDLHHSNNKKIATIVEDLTGKQFASGTKERKLSDFYNMALDKEKRNKLGIEPIKKYVTAIDGANTIDELVQADLAIDKALGFSTLFKFDVIGDIKNSNTNDLYYLGLKIGLDKSSFLTEDARAKKVYIEQITKYLMLTGEKETSAKARAEKVHEMEKGLAAVSLERYEQGDVDKIYNPYTIEKFDDLYKQVDMKQVLTSMNLNHADTIIVMDEKLAQKGAAFMTEANLDVLKAYAKAKLLDETSLLLSDEIRKVTLDFYAMIYGVSEQKADKEVALDLTSAAMGPYLEQMFAEKHFSPKAKQDVEQLVEKMIAVYEKRINALDWMSETTKAQAIKKLKAITVKVGYPDKWDTALDKVTIKTYEDGGSLFSNYYAATKANMDEKKASVGQPVDKQKWTTSVYTVNAFYNVFSNDMTFPAGILQAPFYDVNAKPEQNLGGIGTLIGHEISHAFDDEGATFDEHGNAKNWWTEEDLKKFREKCKEVISFYNGIEVVPGAVSNGQQTLSENVADLGGMAVALQVVSKMSKPDYKAFFESNAITSRNTVTKEVAAYLSTAAAHSNEKIRVNRTVVNFKEFYDTYGIKPGDGMYVAPEDRVSIW</sequence>
<evidence type="ECO:0000256" key="5">
    <source>
        <dbReference type="ARBA" id="ARBA00022801"/>
    </source>
</evidence>
<dbReference type="Pfam" id="PF01431">
    <property type="entry name" value="Peptidase_M13"/>
    <property type="match status" value="1"/>
</dbReference>
<dbReference type="AlphaFoldDB" id="A0A559IQ28"/>
<dbReference type="RefSeq" id="WP_144992544.1">
    <property type="nucleotide sequence ID" value="NZ_VNJK01000002.1"/>
</dbReference>
<keyword evidence="11" id="KW-1185">Reference proteome</keyword>
<evidence type="ECO:0000256" key="6">
    <source>
        <dbReference type="ARBA" id="ARBA00022833"/>
    </source>
</evidence>
<feature type="signal peptide" evidence="8">
    <location>
        <begin position="1"/>
        <end position="24"/>
    </location>
</feature>
<dbReference type="InterPro" id="IPR024079">
    <property type="entry name" value="MetalloPept_cat_dom_sf"/>
</dbReference>
<dbReference type="GO" id="GO:0016485">
    <property type="term" value="P:protein processing"/>
    <property type="evidence" value="ECO:0007669"/>
    <property type="project" value="TreeGrafter"/>
</dbReference>
<dbReference type="CDD" id="cd08662">
    <property type="entry name" value="M13"/>
    <property type="match status" value="1"/>
</dbReference>
<keyword evidence="7" id="KW-0482">Metalloprotease</keyword>
<feature type="domain" description="SLH" evidence="9">
    <location>
        <begin position="30"/>
        <end position="94"/>
    </location>
</feature>
<keyword evidence="5" id="KW-0378">Hydrolase</keyword>
<dbReference type="Proteomes" id="UP000318102">
    <property type="component" value="Unassembled WGS sequence"/>
</dbReference>
<comment type="cofactor">
    <cofactor evidence="1">
        <name>Zn(2+)</name>
        <dbReference type="ChEBI" id="CHEBI:29105"/>
    </cofactor>
</comment>
<evidence type="ECO:0000256" key="1">
    <source>
        <dbReference type="ARBA" id="ARBA00001947"/>
    </source>
</evidence>